<evidence type="ECO:0008006" key="9">
    <source>
        <dbReference type="Google" id="ProtNLM"/>
    </source>
</evidence>
<evidence type="ECO:0000256" key="6">
    <source>
        <dbReference type="SAM" id="Phobius"/>
    </source>
</evidence>
<dbReference type="GO" id="GO:0016020">
    <property type="term" value="C:membrane"/>
    <property type="evidence" value="ECO:0007669"/>
    <property type="project" value="UniProtKB-SubCell"/>
</dbReference>
<feature type="transmembrane region" description="Helical" evidence="6">
    <location>
        <begin position="294"/>
        <end position="313"/>
    </location>
</feature>
<proteinExistence type="inferred from homology"/>
<comment type="caution">
    <text evidence="7">The sequence shown here is derived from an EMBL/GenBank/DDBJ whole genome shotgun (WGS) entry which is preliminary data.</text>
</comment>
<comment type="similarity">
    <text evidence="2">Belongs to the nucleobase:cation symporter-2 (NCS2) (TC 2.A.40) family.</text>
</comment>
<evidence type="ECO:0000313" key="8">
    <source>
        <dbReference type="Proteomes" id="UP001176961"/>
    </source>
</evidence>
<evidence type="ECO:0000256" key="5">
    <source>
        <dbReference type="ARBA" id="ARBA00023136"/>
    </source>
</evidence>
<evidence type="ECO:0000313" key="7">
    <source>
        <dbReference type="EMBL" id="CAJ0602738.1"/>
    </source>
</evidence>
<feature type="transmembrane region" description="Helical" evidence="6">
    <location>
        <begin position="325"/>
        <end position="342"/>
    </location>
</feature>
<dbReference type="PANTHER" id="PTHR11119">
    <property type="entry name" value="XANTHINE-URACIL / VITAMIN C PERMEASE FAMILY MEMBER"/>
    <property type="match status" value="1"/>
</dbReference>
<keyword evidence="8" id="KW-1185">Reference proteome</keyword>
<dbReference type="Pfam" id="PF00860">
    <property type="entry name" value="Xan_ur_permease"/>
    <property type="match status" value="1"/>
</dbReference>
<keyword evidence="4 6" id="KW-1133">Transmembrane helix</keyword>
<feature type="transmembrane region" description="Helical" evidence="6">
    <location>
        <begin position="362"/>
        <end position="380"/>
    </location>
</feature>
<accession>A0AA36H359</accession>
<reference evidence="7" key="1">
    <citation type="submission" date="2023-07" db="EMBL/GenBank/DDBJ databases">
        <authorList>
            <consortium name="CYATHOMIX"/>
        </authorList>
    </citation>
    <scope>NUCLEOTIDE SEQUENCE</scope>
    <source>
        <strain evidence="7">N/A</strain>
    </source>
</reference>
<name>A0AA36H359_CYLNA</name>
<evidence type="ECO:0000256" key="4">
    <source>
        <dbReference type="ARBA" id="ARBA00022989"/>
    </source>
</evidence>
<feature type="transmembrane region" description="Helical" evidence="6">
    <location>
        <begin position="79"/>
        <end position="104"/>
    </location>
</feature>
<protein>
    <recommendedName>
        <fullName evidence="9">Solute carrier family 23 member 1</fullName>
    </recommendedName>
</protein>
<evidence type="ECO:0000256" key="1">
    <source>
        <dbReference type="ARBA" id="ARBA00004141"/>
    </source>
</evidence>
<dbReference type="EMBL" id="CATQJL010000305">
    <property type="protein sequence ID" value="CAJ0602738.1"/>
    <property type="molecule type" value="Genomic_DNA"/>
</dbReference>
<feature type="transmembrane region" description="Helical" evidence="6">
    <location>
        <begin position="30"/>
        <end position="49"/>
    </location>
</feature>
<sequence>MPENKCLANLSTAVPEEEYTAKLLQIQGSLLIASLTFFIVGSTGLVGLFAKLVGPVTITPLLIWLCLGIVPTMHEKMSLHWISIVTFGILIVMGIFLENFYVPFPYFSFSERSWKMARSRIFGQFPYLIAIATSWLICFLLTTTGAEPEGGVARTDRNQTVAVLKHSPWFQVPYPGQFGLPQVSVGLTLGFVASCIACMMESIGDYKTCAKISHQRSPPSSSVNRAIIVEGIGSLIGASVGLGTGITAYAECIALMNVTRVVSRSTMQIAAVLLILTGLFTKCAAVLASIPDAVIGGILAMGIAMICGVAMGNLQNVDLRLTRNLTIMGTAILMGALVPHHFENNKVNFGVKTLDDCLNMLLSIRMLIAALVGFILDNTVPGATREQRGFAVKDSDASIAAADDGYALPMLLQKLLLKYPRLCKLPFLPSKRSLLVSSGSSDTMS</sequence>
<feature type="transmembrane region" description="Helical" evidence="6">
    <location>
        <begin position="125"/>
        <end position="146"/>
    </location>
</feature>
<gene>
    <name evidence="7" type="ORF">CYNAS_LOCUS14721</name>
</gene>
<comment type="subcellular location">
    <subcellularLocation>
        <location evidence="1">Membrane</location>
        <topology evidence="1">Multi-pass membrane protein</topology>
    </subcellularLocation>
</comment>
<dbReference type="AlphaFoldDB" id="A0AA36H359"/>
<keyword evidence="5 6" id="KW-0472">Membrane</keyword>
<dbReference type="GO" id="GO:0022857">
    <property type="term" value="F:transmembrane transporter activity"/>
    <property type="evidence" value="ECO:0007669"/>
    <property type="project" value="InterPro"/>
</dbReference>
<dbReference type="InterPro" id="IPR006043">
    <property type="entry name" value="NCS2"/>
</dbReference>
<evidence type="ECO:0000256" key="2">
    <source>
        <dbReference type="ARBA" id="ARBA00008821"/>
    </source>
</evidence>
<dbReference type="Proteomes" id="UP001176961">
    <property type="component" value="Unassembled WGS sequence"/>
</dbReference>
<keyword evidence="3 6" id="KW-0812">Transmembrane</keyword>
<organism evidence="7 8">
    <name type="scientific">Cylicocyclus nassatus</name>
    <name type="common">Nematode worm</name>
    <dbReference type="NCBI Taxonomy" id="53992"/>
    <lineage>
        <taxon>Eukaryota</taxon>
        <taxon>Metazoa</taxon>
        <taxon>Ecdysozoa</taxon>
        <taxon>Nematoda</taxon>
        <taxon>Chromadorea</taxon>
        <taxon>Rhabditida</taxon>
        <taxon>Rhabditina</taxon>
        <taxon>Rhabditomorpha</taxon>
        <taxon>Strongyloidea</taxon>
        <taxon>Strongylidae</taxon>
        <taxon>Cylicocyclus</taxon>
    </lineage>
</organism>
<evidence type="ECO:0000256" key="3">
    <source>
        <dbReference type="ARBA" id="ARBA00022692"/>
    </source>
</evidence>
<feature type="transmembrane region" description="Helical" evidence="6">
    <location>
        <begin position="56"/>
        <end position="73"/>
    </location>
</feature>
<feature type="transmembrane region" description="Helical" evidence="6">
    <location>
        <begin position="269"/>
        <end position="288"/>
    </location>
</feature>